<comment type="caution">
    <text evidence="1">The sequence shown here is derived from an EMBL/GenBank/DDBJ whole genome shotgun (WGS) entry which is preliminary data.</text>
</comment>
<evidence type="ECO:0000313" key="1">
    <source>
        <dbReference type="EMBL" id="KAI4860418.1"/>
    </source>
</evidence>
<accession>A0ACB9YMN7</accession>
<name>A0ACB9YMN7_9PEZI</name>
<keyword evidence="2" id="KW-1185">Reference proteome</keyword>
<reference evidence="1 2" key="1">
    <citation type="journal article" date="2022" name="New Phytol.">
        <title>Ecological generalism drives hyperdiversity of secondary metabolite gene clusters in xylarialean endophytes.</title>
        <authorList>
            <person name="Franco M.E.E."/>
            <person name="Wisecaver J.H."/>
            <person name="Arnold A.E."/>
            <person name="Ju Y.M."/>
            <person name="Slot J.C."/>
            <person name="Ahrendt S."/>
            <person name="Moore L.P."/>
            <person name="Eastman K.E."/>
            <person name="Scott K."/>
            <person name="Konkel Z."/>
            <person name="Mondo S.J."/>
            <person name="Kuo A."/>
            <person name="Hayes R.D."/>
            <person name="Haridas S."/>
            <person name="Andreopoulos B."/>
            <person name="Riley R."/>
            <person name="LaButti K."/>
            <person name="Pangilinan J."/>
            <person name="Lipzen A."/>
            <person name="Amirebrahimi M."/>
            <person name="Yan J."/>
            <person name="Adam C."/>
            <person name="Keymanesh K."/>
            <person name="Ng V."/>
            <person name="Louie K."/>
            <person name="Northen T."/>
            <person name="Drula E."/>
            <person name="Henrissat B."/>
            <person name="Hsieh H.M."/>
            <person name="Youens-Clark K."/>
            <person name="Lutzoni F."/>
            <person name="Miadlikowska J."/>
            <person name="Eastwood D.C."/>
            <person name="Hamelin R.C."/>
            <person name="Grigoriev I.V."/>
            <person name="U'Ren J.M."/>
        </authorList>
    </citation>
    <scope>NUCLEOTIDE SEQUENCE [LARGE SCALE GENOMIC DNA]</scope>
    <source>
        <strain evidence="1 2">CBS 119005</strain>
    </source>
</reference>
<dbReference type="Proteomes" id="UP001497700">
    <property type="component" value="Unassembled WGS sequence"/>
</dbReference>
<dbReference type="EMBL" id="MU393587">
    <property type="protein sequence ID" value="KAI4860418.1"/>
    <property type="molecule type" value="Genomic_DNA"/>
</dbReference>
<evidence type="ECO:0000313" key="2">
    <source>
        <dbReference type="Proteomes" id="UP001497700"/>
    </source>
</evidence>
<sequence length="249" mass="27575">MAGRVQSNVLPTHISLVPTNDDKFPLGLDQIARSEFQTLFTFTSYEVDKLDQLENHPDLKGEDEPEPPNTEVDGSQCKFSTASSLLPPALKANPCLFSTVYGLASESKTSENKISENETSNSKASKKNKTSKNKAAKANSKKKGICLAIHTVNGTIFMKTLNSHAVDEEHLKAASTHLREHGLQWCWNVSDGSGGQHILNTFKRVVKYKFGDMTLVVEDSNQILTKTDLRISYFVEKTRPDMMIPGSSR</sequence>
<gene>
    <name evidence="1" type="ORF">F4820DRAFT_465701</name>
</gene>
<proteinExistence type="predicted"/>
<organism evidence="1 2">
    <name type="scientific">Hypoxylon rubiginosum</name>
    <dbReference type="NCBI Taxonomy" id="110542"/>
    <lineage>
        <taxon>Eukaryota</taxon>
        <taxon>Fungi</taxon>
        <taxon>Dikarya</taxon>
        <taxon>Ascomycota</taxon>
        <taxon>Pezizomycotina</taxon>
        <taxon>Sordariomycetes</taxon>
        <taxon>Xylariomycetidae</taxon>
        <taxon>Xylariales</taxon>
        <taxon>Hypoxylaceae</taxon>
        <taxon>Hypoxylon</taxon>
    </lineage>
</organism>
<protein>
    <submittedName>
        <fullName evidence="1">Uncharacterized protein</fullName>
    </submittedName>
</protein>